<organism evidence="2 3">
    <name type="scientific">Araneus ventricosus</name>
    <name type="common">Orbweaver spider</name>
    <name type="synonym">Epeira ventricosa</name>
    <dbReference type="NCBI Taxonomy" id="182803"/>
    <lineage>
        <taxon>Eukaryota</taxon>
        <taxon>Metazoa</taxon>
        <taxon>Ecdysozoa</taxon>
        <taxon>Arthropoda</taxon>
        <taxon>Chelicerata</taxon>
        <taxon>Arachnida</taxon>
        <taxon>Araneae</taxon>
        <taxon>Araneomorphae</taxon>
        <taxon>Entelegynae</taxon>
        <taxon>Araneoidea</taxon>
        <taxon>Araneidae</taxon>
        <taxon>Araneus</taxon>
    </lineage>
</organism>
<dbReference type="AlphaFoldDB" id="A0A4Y2VDN2"/>
<dbReference type="EMBL" id="BGPR01045338">
    <property type="protein sequence ID" value="GBO22226.1"/>
    <property type="molecule type" value="Genomic_DNA"/>
</dbReference>
<keyword evidence="3" id="KW-1185">Reference proteome</keyword>
<proteinExistence type="predicted"/>
<feature type="region of interest" description="Disordered" evidence="1">
    <location>
        <begin position="78"/>
        <end position="118"/>
    </location>
</feature>
<gene>
    <name evidence="2" type="ORF">AVEN_168050_1</name>
</gene>
<evidence type="ECO:0000256" key="1">
    <source>
        <dbReference type="SAM" id="MobiDB-lite"/>
    </source>
</evidence>
<reference evidence="2 3" key="1">
    <citation type="journal article" date="2019" name="Sci. Rep.">
        <title>Orb-weaving spider Araneus ventricosus genome elucidates the spidroin gene catalogue.</title>
        <authorList>
            <person name="Kono N."/>
            <person name="Nakamura H."/>
            <person name="Ohtoshi R."/>
            <person name="Moran D.A.P."/>
            <person name="Shinohara A."/>
            <person name="Yoshida Y."/>
            <person name="Fujiwara M."/>
            <person name="Mori M."/>
            <person name="Tomita M."/>
            <person name="Arakawa K."/>
        </authorList>
    </citation>
    <scope>NUCLEOTIDE SEQUENCE [LARGE SCALE GENOMIC DNA]</scope>
</reference>
<comment type="caution">
    <text evidence="2">The sequence shown here is derived from an EMBL/GenBank/DDBJ whole genome shotgun (WGS) entry which is preliminary data.</text>
</comment>
<accession>A0A4Y2VDN2</accession>
<feature type="compositionally biased region" description="Polar residues" evidence="1">
    <location>
        <begin position="10"/>
        <end position="30"/>
    </location>
</feature>
<dbReference type="Proteomes" id="UP000499080">
    <property type="component" value="Unassembled WGS sequence"/>
</dbReference>
<name>A0A4Y2VDN2_ARAVE</name>
<protein>
    <submittedName>
        <fullName evidence="2">Uncharacterized protein</fullName>
    </submittedName>
</protein>
<feature type="compositionally biased region" description="Polar residues" evidence="1">
    <location>
        <begin position="106"/>
        <end position="118"/>
    </location>
</feature>
<feature type="region of interest" description="Disordered" evidence="1">
    <location>
        <begin position="1"/>
        <end position="45"/>
    </location>
</feature>
<evidence type="ECO:0000313" key="2">
    <source>
        <dbReference type="EMBL" id="GBO22226.1"/>
    </source>
</evidence>
<sequence length="118" mass="12574">MQHRLHHTAAPQSYAASSPLTGAHSSSPALTTAAGPPHSPPPHQCGCSCPSLQPLMCVANIPTHLAVHALHLNRPSQLAGSLRKDGRTGQQPKKRSVELREVLKPSVQSSDVHCRQFS</sequence>
<evidence type="ECO:0000313" key="3">
    <source>
        <dbReference type="Proteomes" id="UP000499080"/>
    </source>
</evidence>